<dbReference type="EMBL" id="OBMQ01000012">
    <property type="protein sequence ID" value="SOC20985.1"/>
    <property type="molecule type" value="Genomic_DNA"/>
</dbReference>
<reference evidence="3" key="1">
    <citation type="submission" date="2017-08" db="EMBL/GenBank/DDBJ databases">
        <authorList>
            <person name="Varghese N."/>
            <person name="Submissions S."/>
        </authorList>
    </citation>
    <scope>NUCLEOTIDE SEQUENCE [LARGE SCALE GENOMIC DNA]</scope>
    <source>
        <strain evidence="3">JC22</strain>
    </source>
</reference>
<gene>
    <name evidence="2" type="ORF">SAMN05880501_11289</name>
</gene>
<dbReference type="InterPro" id="IPR050404">
    <property type="entry name" value="Heme-degrading_MO"/>
</dbReference>
<dbReference type="InterPro" id="IPR007138">
    <property type="entry name" value="ABM_dom"/>
</dbReference>
<dbReference type="SUPFAM" id="SSF54909">
    <property type="entry name" value="Dimeric alpha+beta barrel"/>
    <property type="match status" value="1"/>
</dbReference>
<evidence type="ECO:0000259" key="1">
    <source>
        <dbReference type="PROSITE" id="PS51725"/>
    </source>
</evidence>
<dbReference type="AlphaFoldDB" id="A0A285TFI1"/>
<dbReference type="PANTHER" id="PTHR34474">
    <property type="entry name" value="SIGNAL TRANSDUCTION PROTEIN TRAP"/>
    <property type="match status" value="1"/>
</dbReference>
<accession>A0A285TFI1</accession>
<name>A0A285TFI1_9BACL</name>
<dbReference type="InterPro" id="IPR011008">
    <property type="entry name" value="Dimeric_a/b-barrel"/>
</dbReference>
<dbReference type="Proteomes" id="UP000219636">
    <property type="component" value="Unassembled WGS sequence"/>
</dbReference>
<evidence type="ECO:0000313" key="2">
    <source>
        <dbReference type="EMBL" id="SOC20985.1"/>
    </source>
</evidence>
<dbReference type="Pfam" id="PF03992">
    <property type="entry name" value="ABM"/>
    <property type="match status" value="1"/>
</dbReference>
<organism evidence="2 3">
    <name type="scientific">Ureibacillus xyleni</name>
    <dbReference type="NCBI Taxonomy" id="614648"/>
    <lineage>
        <taxon>Bacteria</taxon>
        <taxon>Bacillati</taxon>
        <taxon>Bacillota</taxon>
        <taxon>Bacilli</taxon>
        <taxon>Bacillales</taxon>
        <taxon>Caryophanaceae</taxon>
        <taxon>Ureibacillus</taxon>
    </lineage>
</organism>
<sequence>MYSVTNRINVKKGMAHKMAPNFTKPGPLQQFDGFIKVEVHVSTQFEEYDELSVMMFWENLEGFEAWKNSDAFKQAHKRPSDEPNPNSPVISSQVIVAEIASAISK</sequence>
<dbReference type="OrthoDB" id="384737at2"/>
<dbReference type="PANTHER" id="PTHR34474:SF4">
    <property type="entry name" value="HEME OXYGENASE (STAPHYLOBILIN-PRODUCING) 1"/>
    <property type="match status" value="1"/>
</dbReference>
<feature type="domain" description="ABM" evidence="1">
    <location>
        <begin position="2"/>
        <end position="94"/>
    </location>
</feature>
<keyword evidence="3" id="KW-1185">Reference proteome</keyword>
<dbReference type="Gene3D" id="3.30.70.100">
    <property type="match status" value="1"/>
</dbReference>
<dbReference type="PROSITE" id="PS51725">
    <property type="entry name" value="ABM"/>
    <property type="match status" value="1"/>
</dbReference>
<dbReference type="RefSeq" id="WP_097074573.1">
    <property type="nucleotide sequence ID" value="NZ_OBMQ01000012.1"/>
</dbReference>
<proteinExistence type="predicted"/>
<evidence type="ECO:0000313" key="3">
    <source>
        <dbReference type="Proteomes" id="UP000219636"/>
    </source>
</evidence>
<dbReference type="NCBIfam" id="NF009840">
    <property type="entry name" value="PRK13315.1"/>
    <property type="match status" value="1"/>
</dbReference>
<protein>
    <submittedName>
        <fullName evidence="2">Heme oxygenase (Staphylobilin-producing)</fullName>
    </submittedName>
</protein>